<proteinExistence type="inferred from homology"/>
<dbReference type="AlphaFoldDB" id="A0A9Q0C544"/>
<keyword evidence="12 13" id="KW-0464">Manganese</keyword>
<evidence type="ECO:0000256" key="9">
    <source>
        <dbReference type="ARBA" id="ARBA00022989"/>
    </source>
</evidence>
<evidence type="ECO:0000256" key="2">
    <source>
        <dbReference type="ARBA" id="ARBA00004323"/>
    </source>
</evidence>
<keyword evidence="8" id="KW-0735">Signal-anchor</keyword>
<accession>A0A9Q0C544</accession>
<comment type="caution">
    <text evidence="14">The sequence shown here is derived from an EMBL/GenBank/DDBJ whole genome shotgun (WGS) entry which is preliminary data.</text>
</comment>
<dbReference type="Pfam" id="PF01762">
    <property type="entry name" value="Galactosyl_T"/>
    <property type="match status" value="1"/>
</dbReference>
<evidence type="ECO:0000256" key="12">
    <source>
        <dbReference type="ARBA" id="ARBA00023211"/>
    </source>
</evidence>
<evidence type="ECO:0000256" key="8">
    <source>
        <dbReference type="ARBA" id="ARBA00022968"/>
    </source>
</evidence>
<keyword evidence="11" id="KW-0472">Membrane</keyword>
<evidence type="ECO:0000256" key="6">
    <source>
        <dbReference type="ARBA" id="ARBA00022679"/>
    </source>
</evidence>
<evidence type="ECO:0000256" key="1">
    <source>
        <dbReference type="ARBA" id="ARBA00001936"/>
    </source>
</evidence>
<evidence type="ECO:0000256" key="3">
    <source>
        <dbReference type="ARBA" id="ARBA00004922"/>
    </source>
</evidence>
<evidence type="ECO:0000256" key="5">
    <source>
        <dbReference type="ARBA" id="ARBA00022676"/>
    </source>
</evidence>
<dbReference type="GO" id="GO:0016758">
    <property type="term" value="F:hexosyltransferase activity"/>
    <property type="evidence" value="ECO:0007669"/>
    <property type="project" value="InterPro"/>
</dbReference>
<dbReference type="PANTHER" id="PTHR11214">
    <property type="entry name" value="BETA-1,3-N-ACETYLGLUCOSAMINYLTRANSFERASE"/>
    <property type="match status" value="1"/>
</dbReference>
<protein>
    <recommendedName>
        <fullName evidence="13">Hexosyltransferase</fullName>
        <ecNumber evidence="13">2.4.1.-</ecNumber>
    </recommendedName>
</protein>
<keyword evidence="10 13" id="KW-0333">Golgi apparatus</keyword>
<evidence type="ECO:0000256" key="4">
    <source>
        <dbReference type="ARBA" id="ARBA00008661"/>
    </source>
</evidence>
<gene>
    <name evidence="14" type="ORF">LUZ63_018848</name>
</gene>
<evidence type="ECO:0000256" key="10">
    <source>
        <dbReference type="ARBA" id="ARBA00023034"/>
    </source>
</evidence>
<sequence length="349" mass="40687">MQFSHKNRLTISKTLLILLPLCLFSYLFFFSSNSDLQPLFNDSSCNIPTKTVLNSSLQQKEDLRIFIGILTVPHLHERRHLLRLVYALQVRSLATAKVDVRFVFCRSMNEEQMIFLKLEIMQHNDIIILDCSENLNDGKTYTYFSSLPSMLGEEDNSRPYDYVIKTDDDAYFHLDNLAKFLKDKPRKDLYYGMELGCVGAQIACGANNTFMAGFGYVLSWDLVEWIAESEIARNNKIGLEDVMLGKWLNEANKGKNRYNGFPNQFYDYKGDSPDDYFRRELVDTTVAVHKLKTNLHWARTLNYFNVTHGLKPSKLYNNLLYNFFIFTWKLHCQLGECQVKFEIRTSLDI</sequence>
<comment type="similarity">
    <text evidence="4 13">Belongs to the glycosyltransferase 31 family.</text>
</comment>
<dbReference type="EMBL" id="JAMQYH010000005">
    <property type="protein sequence ID" value="KAJ1687458.1"/>
    <property type="molecule type" value="Genomic_DNA"/>
</dbReference>
<reference evidence="14" key="1">
    <citation type="journal article" date="2022" name="Cell">
        <title>Repeat-based holocentromeres influence genome architecture and karyotype evolution.</title>
        <authorList>
            <person name="Hofstatter P.G."/>
            <person name="Thangavel G."/>
            <person name="Lux T."/>
            <person name="Neumann P."/>
            <person name="Vondrak T."/>
            <person name="Novak P."/>
            <person name="Zhang M."/>
            <person name="Costa L."/>
            <person name="Castellani M."/>
            <person name="Scott A."/>
            <person name="Toegelov H."/>
            <person name="Fuchs J."/>
            <person name="Mata-Sucre Y."/>
            <person name="Dias Y."/>
            <person name="Vanzela A.L.L."/>
            <person name="Huettel B."/>
            <person name="Almeida C.C.S."/>
            <person name="Simkova H."/>
            <person name="Souza G."/>
            <person name="Pedrosa-Harand A."/>
            <person name="Macas J."/>
            <person name="Mayer K.F.X."/>
            <person name="Houben A."/>
            <person name="Marques A."/>
        </authorList>
    </citation>
    <scope>NUCLEOTIDE SEQUENCE</scope>
    <source>
        <strain evidence="14">RhyBre1mFocal</strain>
    </source>
</reference>
<dbReference type="EC" id="2.4.1.-" evidence="13"/>
<keyword evidence="7" id="KW-0812">Transmembrane</keyword>
<keyword evidence="9" id="KW-1133">Transmembrane helix</keyword>
<keyword evidence="15" id="KW-1185">Reference proteome</keyword>
<organism evidence="14 15">
    <name type="scientific">Rhynchospora breviuscula</name>
    <dbReference type="NCBI Taxonomy" id="2022672"/>
    <lineage>
        <taxon>Eukaryota</taxon>
        <taxon>Viridiplantae</taxon>
        <taxon>Streptophyta</taxon>
        <taxon>Embryophyta</taxon>
        <taxon>Tracheophyta</taxon>
        <taxon>Spermatophyta</taxon>
        <taxon>Magnoliopsida</taxon>
        <taxon>Liliopsida</taxon>
        <taxon>Poales</taxon>
        <taxon>Cyperaceae</taxon>
        <taxon>Cyperoideae</taxon>
        <taxon>Rhynchosporeae</taxon>
        <taxon>Rhynchospora</taxon>
    </lineage>
</organism>
<keyword evidence="6" id="KW-0808">Transferase</keyword>
<dbReference type="PANTHER" id="PTHR11214:SF363">
    <property type="entry name" value="HEXOSYLTRANSFERASE"/>
    <property type="match status" value="1"/>
</dbReference>
<evidence type="ECO:0000313" key="15">
    <source>
        <dbReference type="Proteomes" id="UP001151287"/>
    </source>
</evidence>
<evidence type="ECO:0000256" key="7">
    <source>
        <dbReference type="ARBA" id="ARBA00022692"/>
    </source>
</evidence>
<dbReference type="InterPro" id="IPR002659">
    <property type="entry name" value="Glyco_trans_31"/>
</dbReference>
<evidence type="ECO:0000313" key="14">
    <source>
        <dbReference type="EMBL" id="KAJ1687458.1"/>
    </source>
</evidence>
<comment type="pathway">
    <text evidence="3">Protein modification; protein glycosylation.</text>
</comment>
<name>A0A9Q0C544_9POAL</name>
<comment type="cofactor">
    <cofactor evidence="1 13">
        <name>Mn(2+)</name>
        <dbReference type="ChEBI" id="CHEBI:29035"/>
    </cofactor>
</comment>
<comment type="subcellular location">
    <subcellularLocation>
        <location evidence="2 13">Golgi apparatus membrane</location>
        <topology evidence="2 13">Single-pass type II membrane protein</topology>
    </subcellularLocation>
</comment>
<evidence type="ECO:0000256" key="11">
    <source>
        <dbReference type="ARBA" id="ARBA00023136"/>
    </source>
</evidence>
<dbReference type="GO" id="GO:0000139">
    <property type="term" value="C:Golgi membrane"/>
    <property type="evidence" value="ECO:0007669"/>
    <property type="project" value="UniProtKB-SubCell"/>
</dbReference>
<evidence type="ECO:0000256" key="13">
    <source>
        <dbReference type="RuleBase" id="RU363063"/>
    </source>
</evidence>
<keyword evidence="5 13" id="KW-0328">Glycosyltransferase</keyword>
<dbReference type="Gene3D" id="3.90.550.50">
    <property type="match status" value="1"/>
</dbReference>
<dbReference type="OrthoDB" id="2139606at2759"/>
<dbReference type="Proteomes" id="UP001151287">
    <property type="component" value="Unassembled WGS sequence"/>
</dbReference>